<evidence type="ECO:0000313" key="8">
    <source>
        <dbReference type="EnsemblPlants" id="Kaladp0026s0042.1.v1.1"/>
    </source>
</evidence>
<evidence type="ECO:0000259" key="7">
    <source>
        <dbReference type="Pfam" id="PF00588"/>
    </source>
</evidence>
<dbReference type="EnsemblPlants" id="Kaladp0026s0042.1.v1.1">
    <property type="protein sequence ID" value="Kaladp0026s0042.1.v1.1"/>
    <property type="gene ID" value="Kaladp0026s0042.v1.1"/>
</dbReference>
<dbReference type="Proteomes" id="UP000594263">
    <property type="component" value="Unplaced"/>
</dbReference>
<protein>
    <recommendedName>
        <fullName evidence="7">tRNA/rRNA methyltransferase SpoU type domain-containing protein</fullName>
    </recommendedName>
</protein>
<keyword evidence="3" id="KW-0808">Transferase</keyword>
<reference evidence="8" key="1">
    <citation type="submission" date="2021-01" db="UniProtKB">
        <authorList>
            <consortium name="EnsemblPlants"/>
        </authorList>
    </citation>
    <scope>IDENTIFICATION</scope>
</reference>
<dbReference type="FunFam" id="3.40.1280.10:FF:000016">
    <property type="entry name" value="rRNA methylase-like protein"/>
    <property type="match status" value="1"/>
</dbReference>
<keyword evidence="6" id="KW-0694">RNA-binding</keyword>
<keyword evidence="4" id="KW-0949">S-adenosyl-L-methionine</keyword>
<keyword evidence="2" id="KW-0489">Methyltransferase</keyword>
<evidence type="ECO:0000256" key="3">
    <source>
        <dbReference type="ARBA" id="ARBA00022679"/>
    </source>
</evidence>
<keyword evidence="9" id="KW-1185">Reference proteome</keyword>
<evidence type="ECO:0000313" key="9">
    <source>
        <dbReference type="Proteomes" id="UP000594263"/>
    </source>
</evidence>
<keyword evidence="5" id="KW-0819">tRNA processing</keyword>
<proteinExistence type="inferred from homology"/>
<evidence type="ECO:0000256" key="4">
    <source>
        <dbReference type="ARBA" id="ARBA00022691"/>
    </source>
</evidence>
<dbReference type="OMA" id="WDSTQEC"/>
<dbReference type="Pfam" id="PF00588">
    <property type="entry name" value="SpoU_methylase"/>
    <property type="match status" value="1"/>
</dbReference>
<dbReference type="GO" id="GO:0002938">
    <property type="term" value="P:tRNA guanine ribose methylation"/>
    <property type="evidence" value="ECO:0007669"/>
    <property type="project" value="TreeGrafter"/>
</dbReference>
<name>A0A7N0T8F3_KALFE</name>
<organism evidence="8 9">
    <name type="scientific">Kalanchoe fedtschenkoi</name>
    <name type="common">Lavender scallops</name>
    <name type="synonym">South American air plant</name>
    <dbReference type="NCBI Taxonomy" id="63787"/>
    <lineage>
        <taxon>Eukaryota</taxon>
        <taxon>Viridiplantae</taxon>
        <taxon>Streptophyta</taxon>
        <taxon>Embryophyta</taxon>
        <taxon>Tracheophyta</taxon>
        <taxon>Spermatophyta</taxon>
        <taxon>Magnoliopsida</taxon>
        <taxon>eudicotyledons</taxon>
        <taxon>Gunneridae</taxon>
        <taxon>Pentapetalae</taxon>
        <taxon>Saxifragales</taxon>
        <taxon>Crassulaceae</taxon>
        <taxon>Kalanchoe</taxon>
    </lineage>
</organism>
<dbReference type="InterPro" id="IPR029028">
    <property type="entry name" value="Alpha/beta_knot_MTases"/>
</dbReference>
<evidence type="ECO:0000256" key="1">
    <source>
        <dbReference type="ARBA" id="ARBA00022555"/>
    </source>
</evidence>
<dbReference type="AlphaFoldDB" id="A0A7N0T8F3"/>
<dbReference type="InterPro" id="IPR033671">
    <property type="entry name" value="TrmH"/>
</dbReference>
<dbReference type="Gramene" id="Kaladp0026s0042.1.v1.1">
    <property type="protein sequence ID" value="Kaladp0026s0042.1.v1.1"/>
    <property type="gene ID" value="Kaladp0026s0042.v1.1"/>
</dbReference>
<dbReference type="SUPFAM" id="SSF75217">
    <property type="entry name" value="alpha/beta knot"/>
    <property type="match status" value="1"/>
</dbReference>
<accession>A0A7N0T8F3</accession>
<dbReference type="InterPro" id="IPR029026">
    <property type="entry name" value="tRNA_m1G_MTases_N"/>
</dbReference>
<evidence type="ECO:0000256" key="6">
    <source>
        <dbReference type="ARBA" id="ARBA00022884"/>
    </source>
</evidence>
<dbReference type="HAMAP" id="MF_02060">
    <property type="entry name" value="tRNA_methyltr_TrmH"/>
    <property type="match status" value="1"/>
</dbReference>
<evidence type="ECO:0000256" key="2">
    <source>
        <dbReference type="ARBA" id="ARBA00022603"/>
    </source>
</evidence>
<evidence type="ECO:0000256" key="5">
    <source>
        <dbReference type="ARBA" id="ARBA00022694"/>
    </source>
</evidence>
<keyword evidence="1" id="KW-0820">tRNA-binding</keyword>
<sequence length="376" mass="41583">MCACKTLVRMSICSFESKIRTSAAGTLSFSVPIYLPCFPPLKALRCVPSLRRSGLFRCKQVATKSSNHTVSGAGGFLSVVAAAADYIDEGLCDESEGLPMDALEKLLTTNKEEMSRFMKMERKRETSPHKRGSSNWFPYLNVYKVGETILTSGDVLEALSPYIMETRKERLRVAVQNRTYSVCLVIEGLNDVGNASAIFRSADALGFQSVHVISFDCSKRFRENRNVSVGAEKWLDIELWDSTKECFDALKSRGYCIAATHVETKAVSVYEVDWSGPTAIVVGNETRGISKEALELADIIFSIPMKGMVESFNVSVASALIMHHALCDRTSRLGCHGDLTPLQQQILLAEFSLRHSNNAVSIVHEHSKRKVHASKL</sequence>
<dbReference type="GO" id="GO:0000049">
    <property type="term" value="F:tRNA binding"/>
    <property type="evidence" value="ECO:0007669"/>
    <property type="project" value="UniProtKB-KW"/>
</dbReference>
<dbReference type="InterPro" id="IPR001537">
    <property type="entry name" value="SpoU_MeTrfase"/>
</dbReference>
<dbReference type="PANTHER" id="PTHR43453">
    <property type="entry name" value="RRNA METHYLASE-LIKE"/>
    <property type="match status" value="1"/>
</dbReference>
<dbReference type="CDD" id="cd18092">
    <property type="entry name" value="SpoU-like_TrmH"/>
    <property type="match status" value="1"/>
</dbReference>
<dbReference type="PANTHER" id="PTHR43453:SF1">
    <property type="entry name" value="TRNA_RRNA METHYLTRANSFERASE SPOU TYPE DOMAIN-CONTAINING PROTEIN"/>
    <property type="match status" value="1"/>
</dbReference>
<dbReference type="GO" id="GO:0008173">
    <property type="term" value="F:RNA methyltransferase activity"/>
    <property type="evidence" value="ECO:0007669"/>
    <property type="project" value="InterPro"/>
</dbReference>
<feature type="domain" description="tRNA/rRNA methyltransferase SpoU type" evidence="7">
    <location>
        <begin position="182"/>
        <end position="323"/>
    </location>
</feature>
<dbReference type="Gene3D" id="3.40.1280.10">
    <property type="match status" value="1"/>
</dbReference>